<dbReference type="Gene3D" id="3.30.360.10">
    <property type="entry name" value="Dihydrodipicolinate Reductase, domain 2"/>
    <property type="match status" value="1"/>
</dbReference>
<name>A0A8H4PJQ3_9HYPO</name>
<dbReference type="Pfam" id="PF01408">
    <property type="entry name" value="GFO_IDH_MocA"/>
    <property type="match status" value="1"/>
</dbReference>
<comment type="similarity">
    <text evidence="1">Belongs to the Gfo/Idh/MocA family.</text>
</comment>
<evidence type="ECO:0000256" key="1">
    <source>
        <dbReference type="ARBA" id="ARBA00010928"/>
    </source>
</evidence>
<dbReference type="AlphaFoldDB" id="A0A8H4PJQ3"/>
<evidence type="ECO:0000259" key="2">
    <source>
        <dbReference type="Pfam" id="PF01408"/>
    </source>
</evidence>
<dbReference type="SUPFAM" id="SSF51735">
    <property type="entry name" value="NAD(P)-binding Rossmann-fold domains"/>
    <property type="match status" value="1"/>
</dbReference>
<dbReference type="PANTHER" id="PTHR43377:SF1">
    <property type="entry name" value="BILIVERDIN REDUCTASE A"/>
    <property type="match status" value="1"/>
</dbReference>
<gene>
    <name evidence="4" type="ORF">FALBO_7531</name>
</gene>
<dbReference type="OrthoDB" id="446809at2759"/>
<evidence type="ECO:0000313" key="5">
    <source>
        <dbReference type="Proteomes" id="UP000554235"/>
    </source>
</evidence>
<dbReference type="InterPro" id="IPR036291">
    <property type="entry name" value="NAD(P)-bd_dom_sf"/>
</dbReference>
<proteinExistence type="inferred from homology"/>
<dbReference type="Proteomes" id="UP000554235">
    <property type="component" value="Unassembled WGS sequence"/>
</dbReference>
<evidence type="ECO:0000259" key="3">
    <source>
        <dbReference type="Pfam" id="PF22725"/>
    </source>
</evidence>
<dbReference type="Gene3D" id="3.40.50.720">
    <property type="entry name" value="NAD(P)-binding Rossmann-like Domain"/>
    <property type="match status" value="1"/>
</dbReference>
<dbReference type="Pfam" id="PF22725">
    <property type="entry name" value="GFO_IDH_MocA_C3"/>
    <property type="match status" value="1"/>
</dbReference>
<dbReference type="InterPro" id="IPR000683">
    <property type="entry name" value="Gfo/Idh/MocA-like_OxRdtase_N"/>
</dbReference>
<dbReference type="SUPFAM" id="SSF55347">
    <property type="entry name" value="Glyceraldehyde-3-phosphate dehydrogenase-like, C-terminal domain"/>
    <property type="match status" value="1"/>
</dbReference>
<dbReference type="PANTHER" id="PTHR43377">
    <property type="entry name" value="BILIVERDIN REDUCTASE A"/>
    <property type="match status" value="1"/>
</dbReference>
<feature type="domain" description="Gfo/Idh/MocA-like oxidoreductase N-terminal" evidence="2">
    <location>
        <begin position="8"/>
        <end position="125"/>
    </location>
</feature>
<feature type="domain" description="GFO/IDH/MocA-like oxidoreductase" evidence="3">
    <location>
        <begin position="134"/>
        <end position="270"/>
    </location>
</feature>
<accession>A0A8H4PJQ3</accession>
<protein>
    <submittedName>
        <fullName evidence="4">Quinate utilization oxidoreductase</fullName>
    </submittedName>
</protein>
<evidence type="ECO:0000313" key="4">
    <source>
        <dbReference type="EMBL" id="KAF4465632.1"/>
    </source>
</evidence>
<sequence>MSSSPRITFAVIGVGLIGPRHARTVVQSKEAELVAIVDLMPAGEALAQGLGVAYFKSVADMLQSPNKPEAAIICTPNHTHVPLARELSSGGVHILIEKPFSTDIASGKELVEHLNQCQVKAIVGHHRRFNPYMVTAKSTVSSGSLGRVVAINGIWATYKPMDYFDPPADWRRQSTGGVVLINMIHEVDLLHYLFGPITRVHAEKTISQRGFEAEEGAVLTLRFKSGAVGSFIVSDNLPSPYNFESGTGENPLIPKSGQDFYRIFGTEGSLSVPDMTAWSYTGIKKSWYQELVQQKIPVPDGIPFELQLSHFVRVIRGQETPNCTPEAGLAALVVCQAIKEALEGNKTVDIDTFDF</sequence>
<dbReference type="GO" id="GO:0000166">
    <property type="term" value="F:nucleotide binding"/>
    <property type="evidence" value="ECO:0007669"/>
    <property type="project" value="InterPro"/>
</dbReference>
<dbReference type="EMBL" id="JAADYS010001007">
    <property type="protein sequence ID" value="KAF4465632.1"/>
    <property type="molecule type" value="Genomic_DNA"/>
</dbReference>
<organism evidence="4 5">
    <name type="scientific">Fusarium albosuccineum</name>
    <dbReference type="NCBI Taxonomy" id="1237068"/>
    <lineage>
        <taxon>Eukaryota</taxon>
        <taxon>Fungi</taxon>
        <taxon>Dikarya</taxon>
        <taxon>Ascomycota</taxon>
        <taxon>Pezizomycotina</taxon>
        <taxon>Sordariomycetes</taxon>
        <taxon>Hypocreomycetidae</taxon>
        <taxon>Hypocreales</taxon>
        <taxon>Nectriaceae</taxon>
        <taxon>Fusarium</taxon>
        <taxon>Fusarium decemcellulare species complex</taxon>
    </lineage>
</organism>
<keyword evidence="5" id="KW-1185">Reference proteome</keyword>
<dbReference type="InterPro" id="IPR055170">
    <property type="entry name" value="GFO_IDH_MocA-like_dom"/>
</dbReference>
<dbReference type="InterPro" id="IPR051450">
    <property type="entry name" value="Gfo/Idh/MocA_Oxidoreductases"/>
</dbReference>
<reference evidence="4 5" key="1">
    <citation type="submission" date="2020-01" db="EMBL/GenBank/DDBJ databases">
        <title>Identification and distribution of gene clusters putatively required for synthesis of sphingolipid metabolism inhibitors in phylogenetically diverse species of the filamentous fungus Fusarium.</title>
        <authorList>
            <person name="Kim H.-S."/>
            <person name="Busman M."/>
            <person name="Brown D.W."/>
            <person name="Divon H."/>
            <person name="Uhlig S."/>
            <person name="Proctor R.H."/>
        </authorList>
    </citation>
    <scope>NUCLEOTIDE SEQUENCE [LARGE SCALE GENOMIC DNA]</scope>
    <source>
        <strain evidence="4 5">NRRL 20459</strain>
    </source>
</reference>
<comment type="caution">
    <text evidence="4">The sequence shown here is derived from an EMBL/GenBank/DDBJ whole genome shotgun (WGS) entry which is preliminary data.</text>
</comment>